<dbReference type="Gene3D" id="3.10.110.10">
    <property type="entry name" value="Ubiquitin Conjugating Enzyme"/>
    <property type="match status" value="1"/>
</dbReference>
<name>A0ABP0KG23_9DINO</name>
<dbReference type="SUPFAM" id="SSF54495">
    <property type="entry name" value="UBC-like"/>
    <property type="match status" value="1"/>
</dbReference>
<dbReference type="Pfam" id="PF05773">
    <property type="entry name" value="RWD"/>
    <property type="match status" value="1"/>
</dbReference>
<organism evidence="3 4">
    <name type="scientific">Durusdinium trenchii</name>
    <dbReference type="NCBI Taxonomy" id="1381693"/>
    <lineage>
        <taxon>Eukaryota</taxon>
        <taxon>Sar</taxon>
        <taxon>Alveolata</taxon>
        <taxon>Dinophyceae</taxon>
        <taxon>Suessiales</taxon>
        <taxon>Symbiodiniaceae</taxon>
        <taxon>Durusdinium</taxon>
    </lineage>
</organism>
<dbReference type="InterPro" id="IPR016135">
    <property type="entry name" value="UBQ-conjugating_enzyme/RWD"/>
</dbReference>
<proteinExistence type="predicted"/>
<protein>
    <recommendedName>
        <fullName evidence="2">RWD domain-containing protein</fullName>
    </recommendedName>
</protein>
<gene>
    <name evidence="3" type="ORF">CCMP2556_LOCUS16066</name>
</gene>
<feature type="compositionally biased region" description="Basic and acidic residues" evidence="1">
    <location>
        <begin position="7"/>
        <end position="30"/>
    </location>
</feature>
<feature type="compositionally biased region" description="Pro residues" evidence="1">
    <location>
        <begin position="47"/>
        <end position="57"/>
    </location>
</feature>
<evidence type="ECO:0000259" key="2">
    <source>
        <dbReference type="PROSITE" id="PS50908"/>
    </source>
</evidence>
<dbReference type="InterPro" id="IPR006575">
    <property type="entry name" value="RWD_dom"/>
</dbReference>
<accession>A0ABP0KG23</accession>
<evidence type="ECO:0000313" key="4">
    <source>
        <dbReference type="Proteomes" id="UP001642484"/>
    </source>
</evidence>
<feature type="region of interest" description="Disordered" evidence="1">
    <location>
        <begin position="89"/>
        <end position="110"/>
    </location>
</feature>
<comment type="caution">
    <text evidence="3">The sequence shown here is derived from an EMBL/GenBank/DDBJ whole genome shotgun (WGS) entry which is preliminary data.</text>
</comment>
<dbReference type="Proteomes" id="UP001642484">
    <property type="component" value="Unassembled WGS sequence"/>
</dbReference>
<evidence type="ECO:0000256" key="1">
    <source>
        <dbReference type="SAM" id="MobiDB-lite"/>
    </source>
</evidence>
<sequence length="268" mass="30575">MEVDDAPDAKQDSKQKEKTEKNDKNKKDSKGQGQDSKAKKAPRSSWEPPPFQVPPRFCPGDSSVAGLPDRQENELMVIKEIFAGAVEELSVDPGAERSESTSGQRPSTPVRRYRVRLSAGSADGPTAQLEVSYGRLYPMETPRLLVKVSNLTKDPWQDLTQRVAEEVERAAGQECVFQVCSVISDLLRQHHDPSNEIPLYERMQRREAEEAKLKEEAARHDRELAKKRAVEEWEKQKQAERQRMERYEEKRRAVARVADGRDPHSWEG</sequence>
<evidence type="ECO:0000313" key="3">
    <source>
        <dbReference type="EMBL" id="CAK9025643.1"/>
    </source>
</evidence>
<feature type="domain" description="RWD" evidence="2">
    <location>
        <begin position="73"/>
        <end position="190"/>
    </location>
</feature>
<reference evidence="3 4" key="1">
    <citation type="submission" date="2024-02" db="EMBL/GenBank/DDBJ databases">
        <authorList>
            <person name="Chen Y."/>
            <person name="Shah S."/>
            <person name="Dougan E. K."/>
            <person name="Thang M."/>
            <person name="Chan C."/>
        </authorList>
    </citation>
    <scope>NUCLEOTIDE SEQUENCE [LARGE SCALE GENOMIC DNA]</scope>
</reference>
<feature type="region of interest" description="Disordered" evidence="1">
    <location>
        <begin position="210"/>
        <end position="268"/>
    </location>
</feature>
<dbReference type="EMBL" id="CAXAMN010008557">
    <property type="protein sequence ID" value="CAK9025643.1"/>
    <property type="molecule type" value="Genomic_DNA"/>
</dbReference>
<feature type="region of interest" description="Disordered" evidence="1">
    <location>
        <begin position="1"/>
        <end position="71"/>
    </location>
</feature>
<keyword evidence="4" id="KW-1185">Reference proteome</keyword>
<dbReference type="PROSITE" id="PS50908">
    <property type="entry name" value="RWD"/>
    <property type="match status" value="1"/>
</dbReference>